<name>A0A1H4J569_9HYPH</name>
<protein>
    <submittedName>
        <fullName evidence="1">Uncharacterized protein</fullName>
    </submittedName>
</protein>
<evidence type="ECO:0000313" key="1">
    <source>
        <dbReference type="EMBL" id="SEB41444.1"/>
    </source>
</evidence>
<evidence type="ECO:0000313" key="2">
    <source>
        <dbReference type="Proteomes" id="UP000199064"/>
    </source>
</evidence>
<dbReference type="EMBL" id="FNSL01000001">
    <property type="protein sequence ID" value="SEB41444.1"/>
    <property type="molecule type" value="Genomic_DNA"/>
</dbReference>
<dbReference type="AlphaFoldDB" id="A0A1H4J569"/>
<dbReference type="RefSeq" id="WP_007007469.1">
    <property type="nucleotide sequence ID" value="NZ_FNSL01000001.1"/>
</dbReference>
<organism evidence="1 2">
    <name type="scientific">Nitratireductor aquibiodomus</name>
    <dbReference type="NCBI Taxonomy" id="204799"/>
    <lineage>
        <taxon>Bacteria</taxon>
        <taxon>Pseudomonadati</taxon>
        <taxon>Pseudomonadota</taxon>
        <taxon>Alphaproteobacteria</taxon>
        <taxon>Hyphomicrobiales</taxon>
        <taxon>Phyllobacteriaceae</taxon>
        <taxon>Nitratireductor</taxon>
    </lineage>
</organism>
<reference evidence="2" key="1">
    <citation type="submission" date="2016-10" db="EMBL/GenBank/DDBJ databases">
        <authorList>
            <person name="Varghese N."/>
            <person name="Submissions S."/>
        </authorList>
    </citation>
    <scope>NUCLEOTIDE SEQUENCE [LARGE SCALE GENOMIC DNA]</scope>
    <source>
        <strain evidence="2">ES.061</strain>
    </source>
</reference>
<sequence length="61" mass="6883">MSRVLFPLRDKVKPPVLILEKEAVDAISATAEMLQVPRQIVERTCRIFRPLTVDHGVKSAL</sequence>
<keyword evidence="2" id="KW-1185">Reference proteome</keyword>
<accession>A0A1H4J569</accession>
<gene>
    <name evidence="1" type="ORF">SAMN05216452_1017</name>
</gene>
<proteinExistence type="predicted"/>
<dbReference type="Proteomes" id="UP000199064">
    <property type="component" value="Unassembled WGS sequence"/>
</dbReference>